<comment type="similarity">
    <text evidence="1">Belongs to the universal stress protein A family.</text>
</comment>
<proteinExistence type="inferred from homology"/>
<dbReference type="PANTHER" id="PTHR46268">
    <property type="entry name" value="STRESS RESPONSE PROTEIN NHAX"/>
    <property type="match status" value="1"/>
</dbReference>
<reference evidence="3 4" key="1">
    <citation type="submission" date="2015-12" db="EMBL/GenBank/DDBJ databases">
        <title>Haloprofundus marisrubri gen. nov., sp. nov., an extremely halophilic archaeon isolated from the Discovery deep brine-seawater interface in the Red Sea.</title>
        <authorList>
            <person name="Zhang G."/>
            <person name="Stingl U."/>
            <person name="Rashid M."/>
        </authorList>
    </citation>
    <scope>NUCLEOTIDE SEQUENCE [LARGE SCALE GENOMIC DNA]</scope>
    <source>
        <strain evidence="3 4">SB9</strain>
    </source>
</reference>
<evidence type="ECO:0000259" key="2">
    <source>
        <dbReference type="Pfam" id="PF00582"/>
    </source>
</evidence>
<dbReference type="Proteomes" id="UP000054387">
    <property type="component" value="Unassembled WGS sequence"/>
</dbReference>
<dbReference type="OrthoDB" id="105697at2157"/>
<dbReference type="InterPro" id="IPR006016">
    <property type="entry name" value="UspA"/>
</dbReference>
<dbReference type="Pfam" id="PF00582">
    <property type="entry name" value="Usp"/>
    <property type="match status" value="1"/>
</dbReference>
<keyword evidence="4" id="KW-1185">Reference proteome</keyword>
<accession>A0A0W1RA65</accession>
<dbReference type="InterPro" id="IPR006015">
    <property type="entry name" value="Universal_stress_UspA"/>
</dbReference>
<dbReference type="RefSeq" id="WP_058581584.1">
    <property type="nucleotide sequence ID" value="NZ_LOPU01000018.1"/>
</dbReference>
<dbReference type="InterPro" id="IPR014729">
    <property type="entry name" value="Rossmann-like_a/b/a_fold"/>
</dbReference>
<sequence>MYDRILLPTDGSDAAEAAVADALELAETYDAELHVLYVVDTRTLATIDLGADTVLSALEEEGDAAVERIRTRAVDAGVDVVTAVEAGSPADIIVDYGEDHAIDLVVMATHGRRGLDRYLLGSVTERVVRSSEPPVLTVRYAESAE</sequence>
<dbReference type="Gene3D" id="3.40.50.620">
    <property type="entry name" value="HUPs"/>
    <property type="match status" value="1"/>
</dbReference>
<comment type="caution">
    <text evidence="3">The sequence shown here is derived from an EMBL/GenBank/DDBJ whole genome shotgun (WGS) entry which is preliminary data.</text>
</comment>
<feature type="domain" description="UspA" evidence="2">
    <location>
        <begin position="1"/>
        <end position="139"/>
    </location>
</feature>
<dbReference type="AlphaFoldDB" id="A0A0W1RA65"/>
<organism evidence="3 4">
    <name type="scientific">Haloprofundus marisrubri</name>
    <dbReference type="NCBI Taxonomy" id="1514971"/>
    <lineage>
        <taxon>Archaea</taxon>
        <taxon>Methanobacteriati</taxon>
        <taxon>Methanobacteriota</taxon>
        <taxon>Stenosarchaea group</taxon>
        <taxon>Halobacteria</taxon>
        <taxon>Halobacteriales</taxon>
        <taxon>Haloferacaceae</taxon>
        <taxon>Haloprofundus</taxon>
    </lineage>
</organism>
<evidence type="ECO:0000256" key="1">
    <source>
        <dbReference type="ARBA" id="ARBA00008791"/>
    </source>
</evidence>
<gene>
    <name evidence="3" type="ORF">AUR64_11650</name>
</gene>
<name>A0A0W1RA65_9EURY</name>
<dbReference type="EMBL" id="LOPU01000018">
    <property type="protein sequence ID" value="KTG10230.1"/>
    <property type="molecule type" value="Genomic_DNA"/>
</dbReference>
<evidence type="ECO:0000313" key="3">
    <source>
        <dbReference type="EMBL" id="KTG10230.1"/>
    </source>
</evidence>
<dbReference type="STRING" id="1514971.AUR64_11650"/>
<evidence type="ECO:0000313" key="4">
    <source>
        <dbReference type="Proteomes" id="UP000054387"/>
    </source>
</evidence>
<dbReference type="CDD" id="cd00293">
    <property type="entry name" value="USP-like"/>
    <property type="match status" value="1"/>
</dbReference>
<dbReference type="SUPFAM" id="SSF52402">
    <property type="entry name" value="Adenine nucleotide alpha hydrolases-like"/>
    <property type="match status" value="1"/>
</dbReference>
<protein>
    <submittedName>
        <fullName evidence="3">Universal stress protein UspA</fullName>
    </submittedName>
</protein>
<dbReference type="PANTHER" id="PTHR46268:SF6">
    <property type="entry name" value="UNIVERSAL STRESS PROTEIN UP12"/>
    <property type="match status" value="1"/>
</dbReference>
<dbReference type="PRINTS" id="PR01438">
    <property type="entry name" value="UNVRSLSTRESS"/>
</dbReference>